<dbReference type="InterPro" id="IPR032349">
    <property type="entry name" value="DUF4865"/>
</dbReference>
<sequence>MIAAQYEIPLPRDYDMDIIRRRVAERGSALDDRVGLGLKAYLIRDVADGASRNAYAPFYLWRDPAALAAFHWGGQGFSGIVTDFGRPPVRTWIGGSFNRGADFGAPPAFALRRLRALPADSDPVDAAAGLAAGDAGPAPAGVHSRAWGVDPTVWQSVEFTLLSRRPEGEPGPDATLYRVLHLSAPEIEHLGASSS</sequence>
<dbReference type="RefSeq" id="WP_021764322.1">
    <property type="nucleotide sequence ID" value="NZ_JACHVP010000003.1"/>
</dbReference>
<gene>
    <name evidence="1" type="ORF">FHX33_002884</name>
</gene>
<accession>A0A7W4UXH8</accession>
<organism evidence="1 2">
    <name type="scientific">Leifsonia aquatica</name>
    <name type="common">Corynebacterium aquaticum</name>
    <dbReference type="NCBI Taxonomy" id="144185"/>
    <lineage>
        <taxon>Bacteria</taxon>
        <taxon>Bacillati</taxon>
        <taxon>Actinomycetota</taxon>
        <taxon>Actinomycetes</taxon>
        <taxon>Micrococcales</taxon>
        <taxon>Microbacteriaceae</taxon>
        <taxon>Leifsonia</taxon>
    </lineage>
</organism>
<dbReference type="AlphaFoldDB" id="A0A7W4UXH8"/>
<name>A0A7W4UXH8_LEIAQ</name>
<evidence type="ECO:0000313" key="2">
    <source>
        <dbReference type="Proteomes" id="UP000538196"/>
    </source>
</evidence>
<dbReference type="Proteomes" id="UP000538196">
    <property type="component" value="Unassembled WGS sequence"/>
</dbReference>
<protein>
    <recommendedName>
        <fullName evidence="3">DUF4865 family protein</fullName>
    </recommendedName>
</protein>
<reference evidence="1 2" key="1">
    <citation type="submission" date="2020-08" db="EMBL/GenBank/DDBJ databases">
        <title>Sequencing the genomes of 1000 actinobacteria strains.</title>
        <authorList>
            <person name="Klenk H.-P."/>
        </authorList>
    </citation>
    <scope>NUCLEOTIDE SEQUENCE [LARGE SCALE GENOMIC DNA]</scope>
    <source>
        <strain evidence="1 2">DSM 20146</strain>
    </source>
</reference>
<dbReference type="EMBL" id="JACHVP010000003">
    <property type="protein sequence ID" value="MBB2968114.1"/>
    <property type="molecule type" value="Genomic_DNA"/>
</dbReference>
<proteinExistence type="predicted"/>
<comment type="caution">
    <text evidence="1">The sequence shown here is derived from an EMBL/GenBank/DDBJ whole genome shotgun (WGS) entry which is preliminary data.</text>
</comment>
<evidence type="ECO:0000313" key="1">
    <source>
        <dbReference type="EMBL" id="MBB2968114.1"/>
    </source>
</evidence>
<dbReference type="Pfam" id="PF16157">
    <property type="entry name" value="DUF4865"/>
    <property type="match status" value="1"/>
</dbReference>
<keyword evidence="2" id="KW-1185">Reference proteome</keyword>
<evidence type="ECO:0008006" key="3">
    <source>
        <dbReference type="Google" id="ProtNLM"/>
    </source>
</evidence>